<keyword evidence="9" id="KW-1278">Translocase</keyword>
<feature type="transmembrane region" description="Helical" evidence="17">
    <location>
        <begin position="114"/>
        <end position="133"/>
    </location>
</feature>
<feature type="transmembrane region" description="Helical" evidence="17">
    <location>
        <begin position="220"/>
        <end position="240"/>
    </location>
</feature>
<comment type="similarity">
    <text evidence="17">Belongs to the complex I subunit 5 family.</text>
</comment>
<dbReference type="PANTHER" id="PTHR42829">
    <property type="entry name" value="NADH-UBIQUINONE OXIDOREDUCTASE CHAIN 5"/>
    <property type="match status" value="1"/>
</dbReference>
<dbReference type="EMBL" id="KJ185131">
    <property type="protein sequence ID" value="AHV78111.1"/>
    <property type="molecule type" value="Genomic_DNA"/>
</dbReference>
<keyword evidence="14 17" id="KW-0496">Mitochondrion</keyword>
<gene>
    <name evidence="21" type="primary">ND5</name>
</gene>
<feature type="transmembrane region" description="Helical" evidence="17">
    <location>
        <begin position="7"/>
        <end position="31"/>
    </location>
</feature>
<evidence type="ECO:0000256" key="13">
    <source>
        <dbReference type="ARBA" id="ARBA00023075"/>
    </source>
</evidence>
<evidence type="ECO:0000259" key="19">
    <source>
        <dbReference type="Pfam" id="PF00662"/>
    </source>
</evidence>
<feature type="transmembrane region" description="Helical" evidence="17">
    <location>
        <begin position="453"/>
        <end position="477"/>
    </location>
</feature>
<proteinExistence type="inferred from homology"/>
<dbReference type="Pfam" id="PF00662">
    <property type="entry name" value="Proton_antipo_N"/>
    <property type="match status" value="1"/>
</dbReference>
<feature type="transmembrane region" description="Helical" evidence="17">
    <location>
        <begin position="307"/>
        <end position="324"/>
    </location>
</feature>
<evidence type="ECO:0000256" key="7">
    <source>
        <dbReference type="ARBA" id="ARBA00022692"/>
    </source>
</evidence>
<evidence type="ECO:0000256" key="17">
    <source>
        <dbReference type="RuleBase" id="RU003404"/>
    </source>
</evidence>
<sequence>MNNLKYSICFISFVFLFFMSMLNFFFMVYFIMNNMIIFLEWEVISFNSLSIVMSILLDWMSLLFMMFVFLISSVVIFYSKSYMSSELNLSRFIILVLLFVFSMMLLIISPNIISILLGWDGLGLVSYCLVIYYQNLKSYNAGMLTALSNRIGDVFILMVISWMMNYGSWNYIFYLDLMNNDWEMTMISSMIIMAAMTKSAQIPFSSWLPAAMAAPTPVSALVHSSTLVTAGVYLLIRFNSMLVDTFFLKVLLLLSGLTMFMAGISANYEFDLKKIIALSTLSQLGLMMSILSMGLPKLAFFHLLTHAMFKALLFMCAGVIIHMMNDMQDIRFMGGISFYVPMTSLCMNISNMALCGIPFLAGFYSKDLILEMVSFSNLNLMVFFLYYVSTGLTMFYSFRLMMYLMINDFNLVSVYNLYDEDFTMLKSMFILLFMSVVSGSFLSWMIFSYPYMIYLPFNLKMMVIYVSLIGGILGYLVSNMKIYSINKFIMTYKMSNFLCLMWFMPNLSTYGLNYYFLNFGQNLLKNVDLGWSEMYSGWGMMNIMKKYSIYYSIFQINNFKIYLFSFIIWMIISLFMVLFYLN</sequence>
<feature type="transmembrane region" description="Helical" evidence="17">
    <location>
        <begin position="561"/>
        <end position="581"/>
    </location>
</feature>
<comment type="catalytic activity">
    <reaction evidence="16 17">
        <text>a ubiquinone + NADH + 5 H(+)(in) = a ubiquinol + NAD(+) + 4 H(+)(out)</text>
        <dbReference type="Rhea" id="RHEA:29091"/>
        <dbReference type="Rhea" id="RHEA-COMP:9565"/>
        <dbReference type="Rhea" id="RHEA-COMP:9566"/>
        <dbReference type="ChEBI" id="CHEBI:15378"/>
        <dbReference type="ChEBI" id="CHEBI:16389"/>
        <dbReference type="ChEBI" id="CHEBI:17976"/>
        <dbReference type="ChEBI" id="CHEBI:57540"/>
        <dbReference type="ChEBI" id="CHEBI:57945"/>
        <dbReference type="EC" id="7.1.1.2"/>
    </reaction>
</comment>
<keyword evidence="5 17" id="KW-0813">Transport</keyword>
<dbReference type="GO" id="GO:0005743">
    <property type="term" value="C:mitochondrial inner membrane"/>
    <property type="evidence" value="ECO:0007669"/>
    <property type="project" value="UniProtKB-SubCell"/>
</dbReference>
<feature type="transmembrane region" description="Helical" evidence="17">
    <location>
        <begin position="89"/>
        <end position="108"/>
    </location>
</feature>
<evidence type="ECO:0000256" key="10">
    <source>
        <dbReference type="ARBA" id="ARBA00022982"/>
    </source>
</evidence>
<feature type="transmembrane region" description="Helical" evidence="17">
    <location>
        <begin position="537"/>
        <end position="554"/>
    </location>
</feature>
<evidence type="ECO:0000256" key="11">
    <source>
        <dbReference type="ARBA" id="ARBA00022989"/>
    </source>
</evidence>
<dbReference type="GeneID" id="24120847"/>
<feature type="transmembrane region" description="Helical" evidence="17">
    <location>
        <begin position="497"/>
        <end position="517"/>
    </location>
</feature>
<feature type="transmembrane region" description="Helical" evidence="17">
    <location>
        <begin position="51"/>
        <end position="77"/>
    </location>
</feature>
<keyword evidence="8" id="KW-0999">Mitochondrion inner membrane</keyword>
<evidence type="ECO:0000256" key="12">
    <source>
        <dbReference type="ARBA" id="ARBA00023027"/>
    </source>
</evidence>
<dbReference type="InterPro" id="IPR001750">
    <property type="entry name" value="ND/Mrp_TM"/>
</dbReference>
<dbReference type="InterPro" id="IPR001516">
    <property type="entry name" value="Proton_antipo_N"/>
</dbReference>
<feature type="transmembrane region" description="Helical" evidence="17">
    <location>
        <begin position="246"/>
        <end position="268"/>
    </location>
</feature>
<dbReference type="Pfam" id="PF06455">
    <property type="entry name" value="NADH5_C"/>
    <property type="match status" value="1"/>
</dbReference>
<dbReference type="Pfam" id="PF00361">
    <property type="entry name" value="Proton_antipo_M"/>
    <property type="match status" value="1"/>
</dbReference>
<dbReference type="PANTHER" id="PTHR42829:SF2">
    <property type="entry name" value="NADH-UBIQUINONE OXIDOREDUCTASE CHAIN 5"/>
    <property type="match status" value="1"/>
</dbReference>
<evidence type="ECO:0000256" key="5">
    <source>
        <dbReference type="ARBA" id="ARBA00022448"/>
    </source>
</evidence>
<keyword evidence="11 17" id="KW-1133">Transmembrane helix</keyword>
<evidence type="ECO:0000256" key="8">
    <source>
        <dbReference type="ARBA" id="ARBA00022792"/>
    </source>
</evidence>
<evidence type="ECO:0000256" key="6">
    <source>
        <dbReference type="ARBA" id="ARBA00022660"/>
    </source>
</evidence>
<dbReference type="RefSeq" id="YP_009131028.1">
    <property type="nucleotide sequence ID" value="NC_026840.1"/>
</dbReference>
<feature type="transmembrane region" description="Helical" evidence="17">
    <location>
        <begin position="154"/>
        <end position="174"/>
    </location>
</feature>
<keyword evidence="12 17" id="KW-0520">NAD</keyword>
<evidence type="ECO:0000313" key="21">
    <source>
        <dbReference type="EMBL" id="AHV78111.1"/>
    </source>
</evidence>
<dbReference type="InterPro" id="IPR003945">
    <property type="entry name" value="NU5C-like"/>
</dbReference>
<evidence type="ECO:0000256" key="16">
    <source>
        <dbReference type="ARBA" id="ARBA00049551"/>
    </source>
</evidence>
<dbReference type="PRINTS" id="PR01434">
    <property type="entry name" value="NADHDHGNASE5"/>
</dbReference>
<feature type="transmembrane region" description="Helical" evidence="17">
    <location>
        <begin position="336"/>
        <end position="364"/>
    </location>
</feature>
<keyword evidence="13 17" id="KW-0830">Ubiquinone</keyword>
<evidence type="ECO:0000259" key="20">
    <source>
        <dbReference type="Pfam" id="PF06455"/>
    </source>
</evidence>
<comment type="function">
    <text evidence="17">Core subunit of the mitochondrial membrane respiratory chain NADH dehydrogenase (Complex I) which catalyzes electron transfer from NADH through the respiratory chain, using ubiquinone as an electron acceptor. Essential for the catalytic activity and assembly of complex I.</text>
</comment>
<protein>
    <recommendedName>
        <fullName evidence="4 17">NADH-ubiquinone oxidoreductase chain 5</fullName>
        <ecNumber evidence="3 17">7.1.1.2</ecNumber>
    </recommendedName>
</protein>
<reference evidence="21" key="1">
    <citation type="journal article" date="2015" name="Mol. Phylogenet. Evol.">
        <title>A mitochondrial genome phylogeny of owlet moths (Lepidoptera: Noctuoidea), and examination of the utility of mitochondrial genomes for lepidopteran phylogenetics.</title>
        <authorList>
            <person name="Yang X."/>
            <person name="Cameron S.L."/>
            <person name="Lees D.C."/>
            <person name="Xue D."/>
            <person name="Han H."/>
        </authorList>
    </citation>
    <scope>NUCLEOTIDE SEQUENCE</scope>
</reference>
<dbReference type="AlphaFoldDB" id="A0A0E3DA79"/>
<evidence type="ECO:0000256" key="15">
    <source>
        <dbReference type="ARBA" id="ARBA00023136"/>
    </source>
</evidence>
<feature type="domain" description="NADH:quinone oxidoreductase/Mrp antiporter transmembrane" evidence="18">
    <location>
        <begin position="109"/>
        <end position="389"/>
    </location>
</feature>
<evidence type="ECO:0000256" key="4">
    <source>
        <dbReference type="ARBA" id="ARBA00021096"/>
    </source>
</evidence>
<evidence type="ECO:0000256" key="1">
    <source>
        <dbReference type="ARBA" id="ARBA00003257"/>
    </source>
</evidence>
<evidence type="ECO:0000256" key="3">
    <source>
        <dbReference type="ARBA" id="ARBA00012944"/>
    </source>
</evidence>
<accession>A0A0E3DA79</accession>
<feature type="transmembrane region" description="Helical" evidence="17">
    <location>
        <begin position="427"/>
        <end position="447"/>
    </location>
</feature>
<feature type="domain" description="NADH dehydrogenase subunit 5 C-terminal" evidence="20">
    <location>
        <begin position="396"/>
        <end position="576"/>
    </location>
</feature>
<name>A0A0E3DA79_9NEOP</name>
<comment type="subcellular location">
    <subcellularLocation>
        <location evidence="2">Mitochondrion inner membrane</location>
        <topology evidence="2">Multi-pass membrane protein</topology>
    </subcellularLocation>
</comment>
<evidence type="ECO:0000259" key="18">
    <source>
        <dbReference type="Pfam" id="PF00361"/>
    </source>
</evidence>
<comment type="function">
    <text evidence="1">Core subunit of the mitochondrial membrane respiratory chain NADH dehydrogenase (Complex I) that is believed to belong to the minimal assembly required for catalysis. Complex I functions in the transfer of electrons from NADH to the respiratory chain. The immediate electron acceptor for the enzyme is believed to be ubiquinone.</text>
</comment>
<dbReference type="InterPro" id="IPR010934">
    <property type="entry name" value="NADH_DH_su5_C"/>
</dbReference>
<dbReference type="GO" id="GO:0042773">
    <property type="term" value="P:ATP synthesis coupled electron transport"/>
    <property type="evidence" value="ECO:0007669"/>
    <property type="project" value="InterPro"/>
</dbReference>
<evidence type="ECO:0000256" key="14">
    <source>
        <dbReference type="ARBA" id="ARBA00023128"/>
    </source>
</evidence>
<dbReference type="GO" id="GO:0003954">
    <property type="term" value="F:NADH dehydrogenase activity"/>
    <property type="evidence" value="ECO:0007669"/>
    <property type="project" value="TreeGrafter"/>
</dbReference>
<geneLocation type="mitochondrion" evidence="21"/>
<evidence type="ECO:0000256" key="9">
    <source>
        <dbReference type="ARBA" id="ARBA00022967"/>
    </source>
</evidence>
<evidence type="ECO:0000256" key="2">
    <source>
        <dbReference type="ARBA" id="ARBA00004448"/>
    </source>
</evidence>
<keyword evidence="6" id="KW-0679">Respiratory chain</keyword>
<dbReference type="EC" id="7.1.1.2" evidence="3 17"/>
<dbReference type="CTD" id="4540"/>
<dbReference type="GO" id="GO:0008137">
    <property type="term" value="F:NADH dehydrogenase (ubiquinone) activity"/>
    <property type="evidence" value="ECO:0007669"/>
    <property type="project" value="UniProtKB-EC"/>
</dbReference>
<feature type="transmembrane region" description="Helical" evidence="17">
    <location>
        <begin position="384"/>
        <end position="406"/>
    </location>
</feature>
<organism evidence="21">
    <name type="scientific">Eutelia adulatricoides</name>
    <dbReference type="NCBI Taxonomy" id="1480099"/>
    <lineage>
        <taxon>Eukaryota</taxon>
        <taxon>Metazoa</taxon>
        <taxon>Ecdysozoa</taxon>
        <taxon>Arthropoda</taxon>
        <taxon>Hexapoda</taxon>
        <taxon>Insecta</taxon>
        <taxon>Pterygota</taxon>
        <taxon>Neoptera</taxon>
        <taxon>Endopterygota</taxon>
        <taxon>Lepidoptera</taxon>
        <taxon>Glossata</taxon>
        <taxon>Ditrysia</taxon>
        <taxon>Noctuoidea</taxon>
        <taxon>Euteliidae</taxon>
        <taxon>Euteliinae</taxon>
        <taxon>Eutelia</taxon>
    </lineage>
</organism>
<keyword evidence="7 17" id="KW-0812">Transmembrane</keyword>
<dbReference type="GO" id="GO:0015990">
    <property type="term" value="P:electron transport coupled proton transport"/>
    <property type="evidence" value="ECO:0007669"/>
    <property type="project" value="TreeGrafter"/>
</dbReference>
<keyword evidence="15 17" id="KW-0472">Membrane</keyword>
<keyword evidence="10" id="KW-0249">Electron transport</keyword>
<feature type="domain" description="NADH-Ubiquinone oxidoreductase (complex I) chain 5 N-terminal" evidence="19">
    <location>
        <begin position="44"/>
        <end position="92"/>
    </location>
</feature>